<dbReference type="HOGENOM" id="CLU_1831253_0_0_0"/>
<accession>A3ZT47</accession>
<comment type="caution">
    <text evidence="2">The sequence shown here is derived from an EMBL/GenBank/DDBJ whole genome shotgun (WGS) entry which is preliminary data.</text>
</comment>
<proteinExistence type="predicted"/>
<reference evidence="2 3" key="1">
    <citation type="submission" date="2006-02" db="EMBL/GenBank/DDBJ databases">
        <authorList>
            <person name="Amann R."/>
            <person name="Ferriera S."/>
            <person name="Johnson J."/>
            <person name="Kravitz S."/>
            <person name="Halpern A."/>
            <person name="Remington K."/>
            <person name="Beeson K."/>
            <person name="Tran B."/>
            <person name="Rogers Y.-H."/>
            <person name="Friedman R."/>
            <person name="Venter J.C."/>
        </authorList>
    </citation>
    <scope>NUCLEOTIDE SEQUENCE [LARGE SCALE GENOMIC DNA]</scope>
    <source>
        <strain evidence="2 3">DSM 3645</strain>
    </source>
</reference>
<keyword evidence="1" id="KW-0812">Transmembrane</keyword>
<protein>
    <submittedName>
        <fullName evidence="2">Uncharacterized protein</fullName>
    </submittedName>
</protein>
<dbReference type="Proteomes" id="UP000004358">
    <property type="component" value="Unassembled WGS sequence"/>
</dbReference>
<gene>
    <name evidence="2" type="ORF">DSM3645_11542</name>
</gene>
<name>A3ZT47_9BACT</name>
<keyword evidence="1" id="KW-0472">Membrane</keyword>
<evidence type="ECO:0000256" key="1">
    <source>
        <dbReference type="SAM" id="Phobius"/>
    </source>
</evidence>
<dbReference type="STRING" id="314230.DSM3645_11542"/>
<evidence type="ECO:0000313" key="2">
    <source>
        <dbReference type="EMBL" id="EAQ80476.1"/>
    </source>
</evidence>
<sequence>MFEREFYLSTAIRTQKPPTEVMPEVVNAFRRVGGQLSENGTTLTIRDGFAGVQFDFICEGSSFVEVRQRNENQYDVEVRIELKPNQLFWICAIGGFFCLWFLWIANLFYFFVDPNRPYQHALDSLRRELEPTPQGFPTGY</sequence>
<evidence type="ECO:0000313" key="3">
    <source>
        <dbReference type="Proteomes" id="UP000004358"/>
    </source>
</evidence>
<keyword evidence="1" id="KW-1133">Transmembrane helix</keyword>
<feature type="transmembrane region" description="Helical" evidence="1">
    <location>
        <begin position="87"/>
        <end position="112"/>
    </location>
</feature>
<dbReference type="AlphaFoldDB" id="A3ZT47"/>
<dbReference type="RefSeq" id="WP_002655908.1">
    <property type="nucleotide sequence ID" value="NZ_CH672377.1"/>
</dbReference>
<dbReference type="EMBL" id="AANZ01000009">
    <property type="protein sequence ID" value="EAQ80476.1"/>
    <property type="molecule type" value="Genomic_DNA"/>
</dbReference>
<organism evidence="2 3">
    <name type="scientific">Blastopirellula marina DSM 3645</name>
    <dbReference type="NCBI Taxonomy" id="314230"/>
    <lineage>
        <taxon>Bacteria</taxon>
        <taxon>Pseudomonadati</taxon>
        <taxon>Planctomycetota</taxon>
        <taxon>Planctomycetia</taxon>
        <taxon>Pirellulales</taxon>
        <taxon>Pirellulaceae</taxon>
        <taxon>Blastopirellula</taxon>
    </lineage>
</organism>
<dbReference type="OrthoDB" id="272554at2"/>